<dbReference type="GO" id="GO:0016787">
    <property type="term" value="F:hydrolase activity"/>
    <property type="evidence" value="ECO:0007669"/>
    <property type="project" value="UniProtKB-KW"/>
</dbReference>
<dbReference type="EMBL" id="WUBL01000179">
    <property type="protein sequence ID" value="KAF2963822.1"/>
    <property type="molecule type" value="Genomic_DNA"/>
</dbReference>
<comment type="caution">
    <text evidence="13">The sequence shown here is derived from an EMBL/GenBank/DDBJ whole genome shotgun (WGS) entry which is preliminary data.</text>
</comment>
<dbReference type="AlphaFoldDB" id="A0A7C8IQB9"/>
<evidence type="ECO:0000256" key="1">
    <source>
        <dbReference type="ARBA" id="ARBA00004123"/>
    </source>
</evidence>
<dbReference type="GO" id="GO:0008180">
    <property type="term" value="C:COP9 signalosome"/>
    <property type="evidence" value="ECO:0007669"/>
    <property type="project" value="UniProtKB-KW"/>
</dbReference>
<feature type="domain" description="Nudix hydrolase" evidence="12">
    <location>
        <begin position="483"/>
        <end position="620"/>
    </location>
</feature>
<keyword evidence="8" id="KW-0378">Hydrolase</keyword>
<dbReference type="Proteomes" id="UP000481858">
    <property type="component" value="Unassembled WGS sequence"/>
</dbReference>
<protein>
    <recommendedName>
        <fullName evidence="5">COP9 signalosome complex subunit 2</fullName>
    </recommendedName>
</protein>
<evidence type="ECO:0000256" key="6">
    <source>
        <dbReference type="ARBA" id="ARBA00022490"/>
    </source>
</evidence>
<evidence type="ECO:0000256" key="2">
    <source>
        <dbReference type="ARBA" id="ARBA00004496"/>
    </source>
</evidence>
<dbReference type="SMART" id="SM00753">
    <property type="entry name" value="PAM"/>
    <property type="match status" value="1"/>
</dbReference>
<dbReference type="InterPro" id="IPR036390">
    <property type="entry name" value="WH_DNA-bd_sf"/>
</dbReference>
<evidence type="ECO:0000256" key="10">
    <source>
        <dbReference type="SAM" id="MobiDB-lite"/>
    </source>
</evidence>
<evidence type="ECO:0000256" key="4">
    <source>
        <dbReference type="ARBA" id="ARBA00011098"/>
    </source>
</evidence>
<comment type="subcellular location">
    <subcellularLocation>
        <location evidence="2">Cytoplasm</location>
    </subcellularLocation>
    <subcellularLocation>
        <location evidence="1">Nucleus</location>
    </subcellularLocation>
</comment>
<dbReference type="SUPFAM" id="SSF55811">
    <property type="entry name" value="Nudix"/>
    <property type="match status" value="1"/>
</dbReference>
<evidence type="ECO:0000256" key="3">
    <source>
        <dbReference type="ARBA" id="ARBA00009318"/>
    </source>
</evidence>
<dbReference type="SUPFAM" id="SSF46785">
    <property type="entry name" value="Winged helix' DNA-binding domain"/>
    <property type="match status" value="1"/>
</dbReference>
<dbReference type="Pfam" id="PF01399">
    <property type="entry name" value="PCI"/>
    <property type="match status" value="1"/>
</dbReference>
<dbReference type="InterPro" id="IPR015797">
    <property type="entry name" value="NUDIX_hydrolase-like_dom_sf"/>
</dbReference>
<evidence type="ECO:0000256" key="8">
    <source>
        <dbReference type="ARBA" id="ARBA00022801"/>
    </source>
</evidence>
<keyword evidence="6" id="KW-0963">Cytoplasm</keyword>
<keyword evidence="7" id="KW-0736">Signalosome</keyword>
<dbReference type="GO" id="GO:0005737">
    <property type="term" value="C:cytoplasm"/>
    <property type="evidence" value="ECO:0007669"/>
    <property type="project" value="UniProtKB-SubCell"/>
</dbReference>
<dbReference type="Gene3D" id="3.90.79.10">
    <property type="entry name" value="Nucleoside Triphosphate Pyrophosphohydrolase"/>
    <property type="match status" value="1"/>
</dbReference>
<keyword evidence="14" id="KW-1185">Reference proteome</keyword>
<dbReference type="InterPro" id="IPR050871">
    <property type="entry name" value="26S_Proteasome/COP9_Components"/>
</dbReference>
<dbReference type="CDD" id="cd18888">
    <property type="entry name" value="NUDIX_ADPRase_Nudt5"/>
    <property type="match status" value="1"/>
</dbReference>
<proteinExistence type="inferred from homology"/>
<dbReference type="Gene3D" id="1.25.40.570">
    <property type="match status" value="1"/>
</dbReference>
<organism evidence="13 14">
    <name type="scientific">Xylaria multiplex</name>
    <dbReference type="NCBI Taxonomy" id="323545"/>
    <lineage>
        <taxon>Eukaryota</taxon>
        <taxon>Fungi</taxon>
        <taxon>Dikarya</taxon>
        <taxon>Ascomycota</taxon>
        <taxon>Pezizomycotina</taxon>
        <taxon>Sordariomycetes</taxon>
        <taxon>Xylariomycetidae</taxon>
        <taxon>Xylariales</taxon>
        <taxon>Xylariaceae</taxon>
        <taxon>Xylaria</taxon>
    </lineage>
</organism>
<name>A0A7C8IQB9_9PEZI</name>
<evidence type="ECO:0000313" key="13">
    <source>
        <dbReference type="EMBL" id="KAF2963822.1"/>
    </source>
</evidence>
<feature type="domain" description="PCI" evidence="11">
    <location>
        <begin position="251"/>
        <end position="419"/>
    </location>
</feature>
<dbReference type="InterPro" id="IPR000086">
    <property type="entry name" value="NUDIX_hydrolase_dom"/>
</dbReference>
<evidence type="ECO:0000259" key="11">
    <source>
        <dbReference type="PROSITE" id="PS50250"/>
    </source>
</evidence>
<dbReference type="OrthoDB" id="194139at2759"/>
<evidence type="ECO:0000259" key="12">
    <source>
        <dbReference type="PROSITE" id="PS51462"/>
    </source>
</evidence>
<dbReference type="FunFam" id="1.25.40.570:FF:000006">
    <property type="entry name" value="COP9 signalosome complex subunit 2"/>
    <property type="match status" value="1"/>
</dbReference>
<dbReference type="FunFam" id="3.90.79.10:FF:000016">
    <property type="entry name" value="ADP-sugar pyrophosphatase isoform X1"/>
    <property type="match status" value="1"/>
</dbReference>
<dbReference type="InterPro" id="IPR020084">
    <property type="entry name" value="NUDIX_hydrolase_CS"/>
</dbReference>
<dbReference type="PROSITE" id="PS50250">
    <property type="entry name" value="PCI"/>
    <property type="match status" value="1"/>
</dbReference>
<dbReference type="SMART" id="SM00088">
    <property type="entry name" value="PINT"/>
    <property type="match status" value="1"/>
</dbReference>
<keyword evidence="9" id="KW-0539">Nucleus</keyword>
<evidence type="ECO:0000313" key="14">
    <source>
        <dbReference type="Proteomes" id="UP000481858"/>
    </source>
</evidence>
<dbReference type="PROSITE" id="PS51462">
    <property type="entry name" value="NUDIX"/>
    <property type="match status" value="1"/>
</dbReference>
<accession>A0A7C8IQB9</accession>
<gene>
    <name evidence="13" type="ORF">GQX73_g9739</name>
</gene>
<evidence type="ECO:0000256" key="9">
    <source>
        <dbReference type="ARBA" id="ARBA00023242"/>
    </source>
</evidence>
<evidence type="ECO:0000256" key="5">
    <source>
        <dbReference type="ARBA" id="ARBA00014879"/>
    </source>
</evidence>
<dbReference type="PANTHER" id="PTHR10678">
    <property type="entry name" value="26S PROTEASOME NON-ATPASE REGULATORY SUBUNIT 11/COP9 SIGNALOSOME COMPLEX SUBUNIT 2"/>
    <property type="match status" value="1"/>
</dbReference>
<reference evidence="13 14" key="1">
    <citation type="submission" date="2019-12" db="EMBL/GenBank/DDBJ databases">
        <title>Draft genome sequence of the ascomycete Xylaria multiplex DSM 110363.</title>
        <authorList>
            <person name="Buettner E."/>
            <person name="Kellner H."/>
        </authorList>
    </citation>
    <scope>NUCLEOTIDE SEQUENCE [LARGE SCALE GENOMIC DNA]</scope>
    <source>
        <strain evidence="13 14">DSM 110363</strain>
    </source>
</reference>
<dbReference type="InterPro" id="IPR000717">
    <property type="entry name" value="PCI_dom"/>
</dbReference>
<dbReference type="Pfam" id="PF00293">
    <property type="entry name" value="NUDIX"/>
    <property type="match status" value="1"/>
</dbReference>
<sequence>MSDSDFMQESDDEQYDFEYEDNDEDDSADVDIENKYYNAKQMKGSDPEEAIDEFLGIPALEPEKGEWGFKGLKQAIKLEYRLGRYDKAVEHYTELLTYVRSAVTRNYSEKSINNMLDFIEKESENETAQQCMEQFYSLTLTCFQSTNNERLWLKTNIKLAKLLLDRKEYLSVTKKLRELQKACQREDGSDDPSKGTYSLEIYALEIQMYAETRNNKQLKVLYQKALRVRSAVPHPKIMGIIRECGGKMHMSEENWKDAQSDFFESFRNYDEAGSLQRIQVLKYLLLTTMLMKSDINPFDSQETKPYRNDPRIAAMTELVDAYQRDDMHRYVNVLQQNQDLLADPFIAENIDEVTRNMRTKAVVKLIAPYTKLKLSWIARQLRISEAEIQDILGYLIIDGKIRGKIDQQSGILEIESGGDTERVKALLSWSESVSGLYSAMFKDSEGFRVADTSHVEEQLTYNDYKNQTRTWESAERTTRAKGSGVDGVGILAILEKPSGPEILLQKQFRPPLNQVTIELPAGLVDEGESVQEAAVRELKEETGFVGTVSEMSPIMFNDPGMTNTNTAICSVQIDTTLPENQDPKPSLEDDEFIETFTTPLATLYAECKKLEAEGYAIDARVGTFAQGIELTKRMNL</sequence>
<feature type="region of interest" description="Disordered" evidence="10">
    <location>
        <begin position="1"/>
        <end position="31"/>
    </location>
</feature>
<dbReference type="PROSITE" id="PS00893">
    <property type="entry name" value="NUDIX_BOX"/>
    <property type="match status" value="1"/>
</dbReference>
<comment type="similarity">
    <text evidence="3">Belongs to the CSN2 family.</text>
</comment>
<evidence type="ECO:0000256" key="7">
    <source>
        <dbReference type="ARBA" id="ARBA00022790"/>
    </source>
</evidence>
<dbReference type="InParanoid" id="A0A7C8IQB9"/>
<comment type="subunit">
    <text evidence="4">Component of the COP9 signalosome (CSN) complex.</text>
</comment>